<dbReference type="OrthoDB" id="4840111at2759"/>
<evidence type="ECO:0000256" key="1">
    <source>
        <dbReference type="SAM" id="SignalP"/>
    </source>
</evidence>
<evidence type="ECO:0000313" key="3">
    <source>
        <dbReference type="Proteomes" id="UP000015530"/>
    </source>
</evidence>
<feature type="chain" id="PRO_5004565464" evidence="1">
    <location>
        <begin position="20"/>
        <end position="76"/>
    </location>
</feature>
<protein>
    <submittedName>
        <fullName evidence="2">Uncharacterized protein</fullName>
    </submittedName>
</protein>
<gene>
    <name evidence="2" type="ORF">CGLO_17326</name>
</gene>
<feature type="signal peptide" evidence="1">
    <location>
        <begin position="1"/>
        <end position="19"/>
    </location>
</feature>
<organism evidence="2 3">
    <name type="scientific">Colletotrichum gloeosporioides (strain Cg-14)</name>
    <name type="common">Anthracnose fungus</name>
    <name type="synonym">Glomerella cingulata</name>
    <dbReference type="NCBI Taxonomy" id="1237896"/>
    <lineage>
        <taxon>Eukaryota</taxon>
        <taxon>Fungi</taxon>
        <taxon>Dikarya</taxon>
        <taxon>Ascomycota</taxon>
        <taxon>Pezizomycotina</taxon>
        <taxon>Sordariomycetes</taxon>
        <taxon>Hypocreomycetidae</taxon>
        <taxon>Glomerellales</taxon>
        <taxon>Glomerellaceae</taxon>
        <taxon>Colletotrichum</taxon>
        <taxon>Colletotrichum gloeosporioides species complex</taxon>
    </lineage>
</organism>
<dbReference type="HOGENOM" id="CLU_2573746_0_0_1"/>
<dbReference type="AlphaFoldDB" id="T0JU10"/>
<accession>T0JU10</accession>
<dbReference type="EMBL" id="AMYD01004131">
    <property type="protein sequence ID" value="EQB43993.1"/>
    <property type="molecule type" value="Genomic_DNA"/>
</dbReference>
<proteinExistence type="predicted"/>
<sequence length="76" mass="7797">MRFFFVIALSAISIGQGSAQAPAAETVLTSCKTVPVCGQNNIGTACTTICQDNPGGERKTAGTCKANGFGYGYNCL</sequence>
<reference evidence="3" key="1">
    <citation type="journal article" date="2013" name="Mol. Plant Microbe Interact.">
        <title>Global aspects of pacC regulation of pathogenicity genes in Colletotrichum gloeosporioides as revealed by transcriptome analysis.</title>
        <authorList>
            <person name="Alkan N."/>
            <person name="Meng X."/>
            <person name="Friedlander G."/>
            <person name="Reuveni E."/>
            <person name="Sukno S."/>
            <person name="Sherman A."/>
            <person name="Thon M."/>
            <person name="Fluhr R."/>
            <person name="Prusky D."/>
        </authorList>
    </citation>
    <scope>NUCLEOTIDE SEQUENCE [LARGE SCALE GENOMIC DNA]</scope>
    <source>
        <strain evidence="3">Cg-14</strain>
    </source>
</reference>
<keyword evidence="1" id="KW-0732">Signal</keyword>
<evidence type="ECO:0000313" key="2">
    <source>
        <dbReference type="EMBL" id="EQB43993.1"/>
    </source>
</evidence>
<comment type="caution">
    <text evidence="2">The sequence shown here is derived from an EMBL/GenBank/DDBJ whole genome shotgun (WGS) entry which is preliminary data.</text>
</comment>
<dbReference type="Proteomes" id="UP000015530">
    <property type="component" value="Unassembled WGS sequence"/>
</dbReference>
<name>T0JU10_COLGC</name>